<feature type="region of interest" description="Disordered" evidence="1">
    <location>
        <begin position="1"/>
        <end position="43"/>
    </location>
</feature>
<reference evidence="2" key="1">
    <citation type="journal article" date="2023" name="Science">
        <title>Genome structures resolve the early diversification of teleost fishes.</title>
        <authorList>
            <person name="Parey E."/>
            <person name="Louis A."/>
            <person name="Montfort J."/>
            <person name="Bouchez O."/>
            <person name="Roques C."/>
            <person name="Iampietro C."/>
            <person name="Lluch J."/>
            <person name="Castinel A."/>
            <person name="Donnadieu C."/>
            <person name="Desvignes T."/>
            <person name="Floi Bucao C."/>
            <person name="Jouanno E."/>
            <person name="Wen M."/>
            <person name="Mejri S."/>
            <person name="Dirks R."/>
            <person name="Jansen H."/>
            <person name="Henkel C."/>
            <person name="Chen W.J."/>
            <person name="Zahm M."/>
            <person name="Cabau C."/>
            <person name="Klopp C."/>
            <person name="Thompson A.W."/>
            <person name="Robinson-Rechavi M."/>
            <person name="Braasch I."/>
            <person name="Lecointre G."/>
            <person name="Bobe J."/>
            <person name="Postlethwait J.H."/>
            <person name="Berthelot C."/>
            <person name="Roest Crollius H."/>
            <person name="Guiguen Y."/>
        </authorList>
    </citation>
    <scope>NUCLEOTIDE SEQUENCE</scope>
    <source>
        <strain evidence="2">WJC10195</strain>
    </source>
</reference>
<keyword evidence="3" id="KW-1185">Reference proteome</keyword>
<evidence type="ECO:0000313" key="3">
    <source>
        <dbReference type="Proteomes" id="UP001152622"/>
    </source>
</evidence>
<evidence type="ECO:0000313" key="2">
    <source>
        <dbReference type="EMBL" id="KAJ8338097.1"/>
    </source>
</evidence>
<name>A0A9Q1EG00_SYNKA</name>
<dbReference type="EMBL" id="JAINUF010000018">
    <property type="protein sequence ID" value="KAJ8338097.1"/>
    <property type="molecule type" value="Genomic_DNA"/>
</dbReference>
<comment type="caution">
    <text evidence="2">The sequence shown here is derived from an EMBL/GenBank/DDBJ whole genome shotgun (WGS) entry which is preliminary data.</text>
</comment>
<dbReference type="AlphaFoldDB" id="A0A9Q1EG00"/>
<accession>A0A9Q1EG00</accession>
<evidence type="ECO:0000256" key="1">
    <source>
        <dbReference type="SAM" id="MobiDB-lite"/>
    </source>
</evidence>
<dbReference type="Proteomes" id="UP001152622">
    <property type="component" value="Chromosome 18"/>
</dbReference>
<sequence>MQLPPNMADDFNYAKEDLRRSDLPRRARGPEPLPQPLSLQSLHDADVQGCRSRFISRETQSRDEGQDLIKHRVTPGGGLLSLDLSLVGGTIRNQSADPSVPDLRPEANIWALQASVHHSRMNQPSQKQCDKKKKTDGIPNRILKCTEHKLSTQNSIGTLVLSAD</sequence>
<organism evidence="2 3">
    <name type="scientific">Synaphobranchus kaupii</name>
    <name type="common">Kaup's arrowtooth eel</name>
    <dbReference type="NCBI Taxonomy" id="118154"/>
    <lineage>
        <taxon>Eukaryota</taxon>
        <taxon>Metazoa</taxon>
        <taxon>Chordata</taxon>
        <taxon>Craniata</taxon>
        <taxon>Vertebrata</taxon>
        <taxon>Euteleostomi</taxon>
        <taxon>Actinopterygii</taxon>
        <taxon>Neopterygii</taxon>
        <taxon>Teleostei</taxon>
        <taxon>Anguilliformes</taxon>
        <taxon>Synaphobranchidae</taxon>
        <taxon>Synaphobranchus</taxon>
    </lineage>
</organism>
<feature type="compositionally biased region" description="Basic and acidic residues" evidence="1">
    <location>
        <begin position="12"/>
        <end position="29"/>
    </location>
</feature>
<protein>
    <submittedName>
        <fullName evidence="2">Uncharacterized protein</fullName>
    </submittedName>
</protein>
<gene>
    <name evidence="2" type="ORF">SKAU_G00370630</name>
</gene>
<proteinExistence type="predicted"/>